<dbReference type="AlphaFoldDB" id="A0A8C9G5T5"/>
<keyword evidence="1" id="KW-0472">Membrane</keyword>
<dbReference type="Ensembl" id="ENSPSTT00000025092.1">
    <property type="protein sequence ID" value="ENSPSTP00000023843.1"/>
    <property type="gene ID" value="ENSPSTG00000017595.1"/>
</dbReference>
<evidence type="ECO:0000256" key="1">
    <source>
        <dbReference type="SAM" id="Phobius"/>
    </source>
</evidence>
<name>A0A8C9G5T5_PAVCR</name>
<organism evidence="2 3">
    <name type="scientific">Pavo cristatus</name>
    <name type="common">Indian peafowl</name>
    <name type="synonym">Blue peafowl</name>
    <dbReference type="NCBI Taxonomy" id="9049"/>
    <lineage>
        <taxon>Eukaryota</taxon>
        <taxon>Metazoa</taxon>
        <taxon>Chordata</taxon>
        <taxon>Craniata</taxon>
        <taxon>Vertebrata</taxon>
        <taxon>Euteleostomi</taxon>
        <taxon>Archelosauria</taxon>
        <taxon>Archosauria</taxon>
        <taxon>Dinosauria</taxon>
        <taxon>Saurischia</taxon>
        <taxon>Theropoda</taxon>
        <taxon>Coelurosauria</taxon>
        <taxon>Aves</taxon>
        <taxon>Neognathae</taxon>
        <taxon>Galloanserae</taxon>
        <taxon>Galliformes</taxon>
        <taxon>Phasianidae</taxon>
        <taxon>Phasianinae</taxon>
        <taxon>Pavo</taxon>
    </lineage>
</organism>
<accession>A0A8C9G5T5</accession>
<feature type="transmembrane region" description="Helical" evidence="1">
    <location>
        <begin position="46"/>
        <end position="65"/>
    </location>
</feature>
<evidence type="ECO:0000313" key="2">
    <source>
        <dbReference type="Ensembl" id="ENSPSTP00000023843.1"/>
    </source>
</evidence>
<reference evidence="2" key="1">
    <citation type="submission" date="2025-08" db="UniProtKB">
        <authorList>
            <consortium name="Ensembl"/>
        </authorList>
    </citation>
    <scope>IDENTIFICATION</scope>
</reference>
<evidence type="ECO:0000313" key="3">
    <source>
        <dbReference type="Proteomes" id="UP000694428"/>
    </source>
</evidence>
<keyword evidence="1" id="KW-0812">Transmembrane</keyword>
<dbReference type="Proteomes" id="UP000694428">
    <property type="component" value="Unplaced"/>
</dbReference>
<sequence>MKGSEAEFKDTDPVENLIKSGSQEQIQVEKDENCPDSKNNMPVRSFSLYFSLITFILLLCLSSYINMKVSHF</sequence>
<proteinExistence type="predicted"/>
<keyword evidence="3" id="KW-1185">Reference proteome</keyword>
<protein>
    <submittedName>
        <fullName evidence="2">Uncharacterized protein</fullName>
    </submittedName>
</protein>
<reference evidence="2" key="2">
    <citation type="submission" date="2025-09" db="UniProtKB">
        <authorList>
            <consortium name="Ensembl"/>
        </authorList>
    </citation>
    <scope>IDENTIFICATION</scope>
</reference>
<keyword evidence="1" id="KW-1133">Transmembrane helix</keyword>